<feature type="transmembrane region" description="Helical" evidence="1">
    <location>
        <begin position="141"/>
        <end position="162"/>
    </location>
</feature>
<keyword evidence="1" id="KW-0472">Membrane</keyword>
<dbReference type="Proteomes" id="UP000238426">
    <property type="component" value="Unassembled WGS sequence"/>
</dbReference>
<keyword evidence="3" id="KW-1185">Reference proteome</keyword>
<proteinExistence type="predicted"/>
<comment type="caution">
    <text evidence="2">The sequence shown here is derived from an EMBL/GenBank/DDBJ whole genome shotgun (WGS) entry which is preliminary data.</text>
</comment>
<reference evidence="2 3" key="1">
    <citation type="submission" date="2018-03" db="EMBL/GenBank/DDBJ databases">
        <title>Mesoflavibacter sp. HG37 and Mesoflavibacter sp. HG96 sp.nov., two marine bacteria isolated from seawater of Western Pacific Ocean.</title>
        <authorList>
            <person name="Cheng H."/>
            <person name="Wu Y.-H."/>
            <person name="Guo L.-L."/>
            <person name="Xu X.-W."/>
        </authorList>
    </citation>
    <scope>NUCLEOTIDE SEQUENCE [LARGE SCALE GENOMIC DNA]</scope>
    <source>
        <strain evidence="2 3">KCTC 32269</strain>
    </source>
</reference>
<feature type="transmembrane region" description="Helical" evidence="1">
    <location>
        <begin position="12"/>
        <end position="32"/>
    </location>
</feature>
<name>A0A2T1NFK9_9FLAO</name>
<dbReference type="AlphaFoldDB" id="A0A2T1NFK9"/>
<keyword evidence="1" id="KW-0812">Transmembrane</keyword>
<feature type="transmembrane region" description="Helical" evidence="1">
    <location>
        <begin position="39"/>
        <end position="63"/>
    </location>
</feature>
<evidence type="ECO:0000313" key="3">
    <source>
        <dbReference type="Proteomes" id="UP000238426"/>
    </source>
</evidence>
<accession>A0A2T1NFK9</accession>
<keyword evidence="1" id="KW-1133">Transmembrane helix</keyword>
<gene>
    <name evidence="2" type="ORF">C7H52_00215</name>
</gene>
<dbReference type="RefSeq" id="WP_106461868.1">
    <property type="nucleotide sequence ID" value="NZ_PXOQ01000006.1"/>
</dbReference>
<dbReference type="InterPro" id="IPR032809">
    <property type="entry name" value="Put_HupE_UreJ"/>
</dbReference>
<feature type="transmembrane region" description="Helical" evidence="1">
    <location>
        <begin position="101"/>
        <end position="121"/>
    </location>
</feature>
<sequence>MFIEYFKLGINHILDLSGLDHFYFIVAFSLLYSLSDWKVVLKLVTAFTLGHSLTLILATLGYIQFNIDVIEILITVTVLFTCLKNYYHLYSNSQKKRLDTINYLIIAGFGLIHGMGFSSFIKHMLFDDESLIKTLIAFNLGIEFAQILIVMAFLTFMTLILSYTEHKKLLKAIVNTIILVLVIQLLF</sequence>
<dbReference type="EMBL" id="PXOQ01000006">
    <property type="protein sequence ID" value="PSG91572.1"/>
    <property type="molecule type" value="Genomic_DNA"/>
</dbReference>
<evidence type="ECO:0000313" key="2">
    <source>
        <dbReference type="EMBL" id="PSG91572.1"/>
    </source>
</evidence>
<feature type="transmembrane region" description="Helical" evidence="1">
    <location>
        <begin position="169"/>
        <end position="186"/>
    </location>
</feature>
<feature type="transmembrane region" description="Helical" evidence="1">
    <location>
        <begin position="69"/>
        <end position="89"/>
    </location>
</feature>
<dbReference type="OrthoDB" id="9808870at2"/>
<dbReference type="Pfam" id="PF13795">
    <property type="entry name" value="HupE_UreJ_2"/>
    <property type="match status" value="1"/>
</dbReference>
<protein>
    <submittedName>
        <fullName evidence="2">HupE / UreJ protein</fullName>
    </submittedName>
</protein>
<evidence type="ECO:0000256" key="1">
    <source>
        <dbReference type="SAM" id="Phobius"/>
    </source>
</evidence>
<organism evidence="2 3">
    <name type="scientific">Aurantibacter aestuarii</name>
    <dbReference type="NCBI Taxonomy" id="1266046"/>
    <lineage>
        <taxon>Bacteria</taxon>
        <taxon>Pseudomonadati</taxon>
        <taxon>Bacteroidota</taxon>
        <taxon>Flavobacteriia</taxon>
        <taxon>Flavobacteriales</taxon>
        <taxon>Flavobacteriaceae</taxon>
        <taxon>Aurantibacter</taxon>
    </lineage>
</organism>